<dbReference type="PANTHER" id="PTHR44846">
    <property type="entry name" value="MANNOSYL-D-GLYCERATE TRANSPORT/METABOLISM SYSTEM REPRESSOR MNGR-RELATED"/>
    <property type="match status" value="1"/>
</dbReference>
<dbReference type="InterPro" id="IPR036390">
    <property type="entry name" value="WH_DNA-bd_sf"/>
</dbReference>
<dbReference type="AlphaFoldDB" id="A0A549SWH1"/>
<dbReference type="Gene3D" id="3.40.1410.10">
    <property type="entry name" value="Chorismate lyase-like"/>
    <property type="match status" value="1"/>
</dbReference>
<keyword evidence="2" id="KW-0238">DNA-binding</keyword>
<evidence type="ECO:0000313" key="5">
    <source>
        <dbReference type="EMBL" id="TRL33984.1"/>
    </source>
</evidence>
<dbReference type="SUPFAM" id="SSF64288">
    <property type="entry name" value="Chorismate lyase-like"/>
    <property type="match status" value="1"/>
</dbReference>
<dbReference type="Pfam" id="PF00392">
    <property type="entry name" value="GntR"/>
    <property type="match status" value="1"/>
</dbReference>
<dbReference type="CDD" id="cd07377">
    <property type="entry name" value="WHTH_GntR"/>
    <property type="match status" value="1"/>
</dbReference>
<dbReference type="InterPro" id="IPR028978">
    <property type="entry name" value="Chorismate_lyase_/UTRA_dom_sf"/>
</dbReference>
<dbReference type="GO" id="GO:0003700">
    <property type="term" value="F:DNA-binding transcription factor activity"/>
    <property type="evidence" value="ECO:0007669"/>
    <property type="project" value="InterPro"/>
</dbReference>
<dbReference type="Pfam" id="PF07702">
    <property type="entry name" value="UTRA"/>
    <property type="match status" value="1"/>
</dbReference>
<evidence type="ECO:0000256" key="3">
    <source>
        <dbReference type="ARBA" id="ARBA00023163"/>
    </source>
</evidence>
<evidence type="ECO:0000256" key="2">
    <source>
        <dbReference type="ARBA" id="ARBA00023125"/>
    </source>
</evidence>
<dbReference type="SUPFAM" id="SSF46785">
    <property type="entry name" value="Winged helix' DNA-binding domain"/>
    <property type="match status" value="1"/>
</dbReference>
<dbReference type="PROSITE" id="PS50949">
    <property type="entry name" value="HTH_GNTR"/>
    <property type="match status" value="1"/>
</dbReference>
<dbReference type="PANTHER" id="PTHR44846:SF1">
    <property type="entry name" value="MANNOSYL-D-GLYCERATE TRANSPORT_METABOLISM SYSTEM REPRESSOR MNGR-RELATED"/>
    <property type="match status" value="1"/>
</dbReference>
<evidence type="ECO:0000256" key="1">
    <source>
        <dbReference type="ARBA" id="ARBA00023015"/>
    </source>
</evidence>
<dbReference type="SMART" id="SM00345">
    <property type="entry name" value="HTH_GNTR"/>
    <property type="match status" value="1"/>
</dbReference>
<keyword evidence="3" id="KW-0804">Transcription</keyword>
<dbReference type="SMART" id="SM00866">
    <property type="entry name" value="UTRA"/>
    <property type="match status" value="1"/>
</dbReference>
<dbReference type="GO" id="GO:0045892">
    <property type="term" value="P:negative regulation of DNA-templated transcription"/>
    <property type="evidence" value="ECO:0007669"/>
    <property type="project" value="TreeGrafter"/>
</dbReference>
<dbReference type="Gene3D" id="1.10.10.10">
    <property type="entry name" value="Winged helix-like DNA-binding domain superfamily/Winged helix DNA-binding domain"/>
    <property type="match status" value="1"/>
</dbReference>
<protein>
    <submittedName>
        <fullName evidence="5">GntR family transcriptional regulator</fullName>
    </submittedName>
</protein>
<dbReference type="EMBL" id="VJMG01000076">
    <property type="protein sequence ID" value="TRL33984.1"/>
    <property type="molecule type" value="Genomic_DNA"/>
</dbReference>
<dbReference type="GO" id="GO:0003677">
    <property type="term" value="F:DNA binding"/>
    <property type="evidence" value="ECO:0007669"/>
    <property type="project" value="UniProtKB-KW"/>
</dbReference>
<dbReference type="Proteomes" id="UP000316801">
    <property type="component" value="Unassembled WGS sequence"/>
</dbReference>
<dbReference type="PRINTS" id="PR00035">
    <property type="entry name" value="HTHGNTR"/>
</dbReference>
<sequence>MMEPQWFRVYQAVKTAILVGELQAGSKVPPEFDLSEEYGVSRNTVRRAYLALSQEGLIRSVNGRGSFVMQRGMTYEVDATSRFRDVLDRQGVHSAVRLLESEYTEADEEIARILKVEPGHPLLRATDLILGDEVPFILTVRHIRADLIEDLEQKLKEANSLTLVARREGLGQLRRVSTTVEARLPTEREASLLQSPINAPVLLVYSAGGVDNGILLECQRAVMNSQRIRLSFQSEAR</sequence>
<keyword evidence="1" id="KW-0805">Transcription regulation</keyword>
<keyword evidence="6" id="KW-1185">Reference proteome</keyword>
<comment type="caution">
    <text evidence="5">The sequence shown here is derived from an EMBL/GenBank/DDBJ whole genome shotgun (WGS) entry which is preliminary data.</text>
</comment>
<dbReference type="InterPro" id="IPR000524">
    <property type="entry name" value="Tscrpt_reg_HTH_GntR"/>
</dbReference>
<evidence type="ECO:0000313" key="6">
    <source>
        <dbReference type="Proteomes" id="UP000316801"/>
    </source>
</evidence>
<reference evidence="5 6" key="1">
    <citation type="submission" date="2019-07" db="EMBL/GenBank/DDBJ databases">
        <title>Ln-dependent methylotrophs.</title>
        <authorList>
            <person name="Tani A."/>
        </authorList>
    </citation>
    <scope>NUCLEOTIDE SEQUENCE [LARGE SCALE GENOMIC DNA]</scope>
    <source>
        <strain evidence="5 6">SM12</strain>
    </source>
</reference>
<accession>A0A549SWH1</accession>
<proteinExistence type="predicted"/>
<name>A0A549SWH1_9HYPH</name>
<organism evidence="5 6">
    <name type="scientific">Rhizobium straminoryzae</name>
    <dbReference type="NCBI Taxonomy" id="1387186"/>
    <lineage>
        <taxon>Bacteria</taxon>
        <taxon>Pseudomonadati</taxon>
        <taxon>Pseudomonadota</taxon>
        <taxon>Alphaproteobacteria</taxon>
        <taxon>Hyphomicrobiales</taxon>
        <taxon>Rhizobiaceae</taxon>
        <taxon>Rhizobium/Agrobacterium group</taxon>
        <taxon>Rhizobium</taxon>
    </lineage>
</organism>
<dbReference type="InterPro" id="IPR050679">
    <property type="entry name" value="Bact_HTH_transcr_reg"/>
</dbReference>
<dbReference type="InterPro" id="IPR036388">
    <property type="entry name" value="WH-like_DNA-bd_sf"/>
</dbReference>
<feature type="domain" description="HTH gntR-type" evidence="4">
    <location>
        <begin position="3"/>
        <end position="71"/>
    </location>
</feature>
<evidence type="ECO:0000259" key="4">
    <source>
        <dbReference type="PROSITE" id="PS50949"/>
    </source>
</evidence>
<gene>
    <name evidence="5" type="ORF">FNA46_22030</name>
</gene>
<dbReference type="InterPro" id="IPR011663">
    <property type="entry name" value="UTRA"/>
</dbReference>